<reference evidence="9" key="2">
    <citation type="submission" date="2020-05" db="UniProtKB">
        <authorList>
            <consortium name="EnsemblMetazoa"/>
        </authorList>
    </citation>
    <scope>IDENTIFICATION</scope>
    <source>
        <strain evidence="9">JHB</strain>
    </source>
</reference>
<dbReference type="InParanoid" id="B0WHD9"/>
<evidence type="ECO:0000259" key="7">
    <source>
        <dbReference type="PROSITE" id="PS50011"/>
    </source>
</evidence>
<dbReference type="KEGG" id="cqu:CpipJ_CPIJ006374"/>
<dbReference type="Pfam" id="PF00069">
    <property type="entry name" value="Pkinase"/>
    <property type="match status" value="1"/>
</dbReference>
<evidence type="ECO:0000313" key="8">
    <source>
        <dbReference type="EMBL" id="EDS27689.1"/>
    </source>
</evidence>
<feature type="domain" description="Protein kinase" evidence="7">
    <location>
        <begin position="1"/>
        <end position="81"/>
    </location>
</feature>
<evidence type="ECO:0000313" key="10">
    <source>
        <dbReference type="Proteomes" id="UP000002320"/>
    </source>
</evidence>
<organism>
    <name type="scientific">Culex quinquefasciatus</name>
    <name type="common">Southern house mosquito</name>
    <name type="synonym">Culex pungens</name>
    <dbReference type="NCBI Taxonomy" id="7176"/>
    <lineage>
        <taxon>Eukaryota</taxon>
        <taxon>Metazoa</taxon>
        <taxon>Ecdysozoa</taxon>
        <taxon>Arthropoda</taxon>
        <taxon>Hexapoda</taxon>
        <taxon>Insecta</taxon>
        <taxon>Pterygota</taxon>
        <taxon>Neoptera</taxon>
        <taxon>Endopterygota</taxon>
        <taxon>Diptera</taxon>
        <taxon>Nematocera</taxon>
        <taxon>Culicoidea</taxon>
        <taxon>Culicidae</taxon>
        <taxon>Culicinae</taxon>
        <taxon>Culicini</taxon>
        <taxon>Culex</taxon>
        <taxon>Culex</taxon>
    </lineage>
</organism>
<evidence type="ECO:0000256" key="3">
    <source>
        <dbReference type="ARBA" id="ARBA00022679"/>
    </source>
</evidence>
<dbReference type="GO" id="GO:0043123">
    <property type="term" value="P:positive regulation of canonical NF-kappaB signal transduction"/>
    <property type="evidence" value="ECO:0007669"/>
    <property type="project" value="TreeGrafter"/>
</dbReference>
<evidence type="ECO:0000313" key="9">
    <source>
        <dbReference type="EnsemblMetazoa" id="CPIJ006374-PA"/>
    </source>
</evidence>
<dbReference type="PROSITE" id="PS50011">
    <property type="entry name" value="PROTEIN_KINASE_DOM"/>
    <property type="match status" value="1"/>
</dbReference>
<dbReference type="HOGENOM" id="CLU_2576185_0_0_1"/>
<protein>
    <submittedName>
        <fullName evidence="8 9">Calcium-dependent protein kinase 1</fullName>
    </submittedName>
</protein>
<dbReference type="InterPro" id="IPR008271">
    <property type="entry name" value="Ser/Thr_kinase_AS"/>
</dbReference>
<dbReference type="Proteomes" id="UP000002320">
    <property type="component" value="Unassembled WGS sequence"/>
</dbReference>
<dbReference type="InterPro" id="IPR011009">
    <property type="entry name" value="Kinase-like_dom_sf"/>
</dbReference>
<dbReference type="GO" id="GO:0019899">
    <property type="term" value="F:enzyme binding"/>
    <property type="evidence" value="ECO:0007669"/>
    <property type="project" value="UniProtKB-ARBA"/>
</dbReference>
<dbReference type="AlphaFoldDB" id="B0WHD9"/>
<accession>B0WHD9</accession>
<proteinExistence type="inferred from homology"/>
<dbReference type="Gene3D" id="1.10.510.10">
    <property type="entry name" value="Transferase(Phosphotransferase) domain 1"/>
    <property type="match status" value="1"/>
</dbReference>
<dbReference type="EMBL" id="DS231935">
    <property type="protein sequence ID" value="EDS27689.1"/>
    <property type="molecule type" value="Genomic_DNA"/>
</dbReference>
<keyword evidence="6" id="KW-0067">ATP-binding</keyword>
<keyword evidence="3" id="KW-0808">Transferase</keyword>
<evidence type="ECO:0000256" key="1">
    <source>
        <dbReference type="ARBA" id="ARBA00006529"/>
    </source>
</evidence>
<evidence type="ECO:0000256" key="6">
    <source>
        <dbReference type="ARBA" id="ARBA00022840"/>
    </source>
</evidence>
<dbReference type="GO" id="GO:0005524">
    <property type="term" value="F:ATP binding"/>
    <property type="evidence" value="ECO:0007669"/>
    <property type="project" value="UniProtKB-KW"/>
</dbReference>
<keyword evidence="5 8" id="KW-0418">Kinase</keyword>
<sequence>MYMVMEFADGGSLYTVLHGIPQPYYTTGNALSWVHQIATACDYLHSRKPPVVHRDLKPANVLVFQQGRVVKICDWYRSRTR</sequence>
<dbReference type="InterPro" id="IPR000719">
    <property type="entry name" value="Prot_kinase_dom"/>
</dbReference>
<evidence type="ECO:0000256" key="2">
    <source>
        <dbReference type="ARBA" id="ARBA00022527"/>
    </source>
</evidence>
<reference evidence="8" key="1">
    <citation type="submission" date="2007-03" db="EMBL/GenBank/DDBJ databases">
        <title>Annotation of Culex pipiens quinquefasciatus.</title>
        <authorList>
            <consortium name="The Broad Institute Genome Sequencing Platform"/>
            <person name="Atkinson P.W."/>
            <person name="Hemingway J."/>
            <person name="Christensen B.M."/>
            <person name="Higgs S."/>
            <person name="Kodira C."/>
            <person name="Hannick L."/>
            <person name="Megy K."/>
            <person name="O'Leary S."/>
            <person name="Pearson M."/>
            <person name="Haas B.J."/>
            <person name="Mauceli E."/>
            <person name="Wortman J.R."/>
            <person name="Lee N.H."/>
            <person name="Guigo R."/>
            <person name="Stanke M."/>
            <person name="Alvarado L."/>
            <person name="Amedeo P."/>
            <person name="Antoine C.H."/>
            <person name="Arensburger P."/>
            <person name="Bidwell S.L."/>
            <person name="Crawford M."/>
            <person name="Camaro F."/>
            <person name="Devon K."/>
            <person name="Engels R."/>
            <person name="Hammond M."/>
            <person name="Howarth C."/>
            <person name="Koehrsen M."/>
            <person name="Lawson D."/>
            <person name="Montgomery P."/>
            <person name="Nene V."/>
            <person name="Nusbaum C."/>
            <person name="Puiu D."/>
            <person name="Romero-Severson J."/>
            <person name="Severson D.W."/>
            <person name="Shumway M."/>
            <person name="Sisk P."/>
            <person name="Stolte C."/>
            <person name="Zeng Q."/>
            <person name="Eisenstadt E."/>
            <person name="Fraser-Liggett C."/>
            <person name="Strausberg R."/>
            <person name="Galagan J."/>
            <person name="Birren B."/>
            <person name="Collins F.H."/>
        </authorList>
    </citation>
    <scope>NUCLEOTIDE SEQUENCE [LARGE SCALE GENOMIC DNA]</scope>
    <source>
        <strain evidence="8">JHB</strain>
    </source>
</reference>
<dbReference type="PANTHER" id="PTHR46716">
    <property type="entry name" value="MITOGEN-ACTIVATED PROTEIN KINASE KINASE KINASE 7"/>
    <property type="match status" value="1"/>
</dbReference>
<dbReference type="PROSITE" id="PS00108">
    <property type="entry name" value="PROTEIN_KINASE_ST"/>
    <property type="match status" value="1"/>
</dbReference>
<dbReference type="VEuPathDB" id="VectorBase:CPIJ006374"/>
<gene>
    <name evidence="9" type="primary">6038304</name>
    <name evidence="8" type="ORF">CpipJ_CPIJ006374</name>
</gene>
<dbReference type="eggNOG" id="KOG0192">
    <property type="taxonomic scope" value="Eukaryota"/>
</dbReference>
<keyword evidence="2" id="KW-0723">Serine/threonine-protein kinase</keyword>
<dbReference type="GO" id="GO:0007254">
    <property type="term" value="P:JNK cascade"/>
    <property type="evidence" value="ECO:0007669"/>
    <property type="project" value="TreeGrafter"/>
</dbReference>
<dbReference type="EnsemblMetazoa" id="CPIJ006374-RA">
    <property type="protein sequence ID" value="CPIJ006374-PA"/>
    <property type="gene ID" value="CPIJ006374"/>
</dbReference>
<comment type="similarity">
    <text evidence="1">Belongs to the protein kinase superfamily. STE Ser/Thr protein kinase family. MAP kinase kinase kinase subfamily.</text>
</comment>
<dbReference type="STRING" id="7176.B0WHD9"/>
<keyword evidence="10" id="KW-1185">Reference proteome</keyword>
<dbReference type="PANTHER" id="PTHR46716:SF1">
    <property type="entry name" value="MITOGEN-ACTIVATED PROTEIN KINASE KINASE KINASE 7"/>
    <property type="match status" value="1"/>
</dbReference>
<keyword evidence="4" id="KW-0547">Nucleotide-binding</keyword>
<name>B0WHD9_CULQU</name>
<dbReference type="SUPFAM" id="SSF56112">
    <property type="entry name" value="Protein kinase-like (PK-like)"/>
    <property type="match status" value="1"/>
</dbReference>
<dbReference type="GO" id="GO:0004709">
    <property type="term" value="F:MAP kinase kinase kinase activity"/>
    <property type="evidence" value="ECO:0007669"/>
    <property type="project" value="TreeGrafter"/>
</dbReference>
<evidence type="ECO:0000256" key="5">
    <source>
        <dbReference type="ARBA" id="ARBA00022777"/>
    </source>
</evidence>
<evidence type="ECO:0000256" key="4">
    <source>
        <dbReference type="ARBA" id="ARBA00022741"/>
    </source>
</evidence>
<dbReference type="GO" id="GO:0006955">
    <property type="term" value="P:immune response"/>
    <property type="evidence" value="ECO:0007669"/>
    <property type="project" value="TreeGrafter"/>
</dbReference>